<evidence type="ECO:0000313" key="2">
    <source>
        <dbReference type="EMBL" id="CAI8929409.1"/>
    </source>
</evidence>
<keyword evidence="3" id="KW-1185">Reference proteome</keyword>
<reference evidence="2 3" key="1">
    <citation type="submission" date="2023-03" db="EMBL/GenBank/DDBJ databases">
        <authorList>
            <person name="Pearce D."/>
        </authorList>
    </citation>
    <scope>NUCLEOTIDE SEQUENCE [LARGE SCALE GENOMIC DNA]</scope>
    <source>
        <strain evidence="2">Msz</strain>
    </source>
</reference>
<accession>A0ABM9I6W1</accession>
<gene>
    <name evidence="2" type="ORF">MSZNOR_4005</name>
</gene>
<protein>
    <recommendedName>
        <fullName evidence="1">Transposase DDE domain-containing protein</fullName>
    </recommendedName>
</protein>
<feature type="domain" description="Transposase DDE" evidence="1">
    <location>
        <begin position="8"/>
        <end position="72"/>
    </location>
</feature>
<proteinExistence type="predicted"/>
<dbReference type="Proteomes" id="UP001162030">
    <property type="component" value="Chromosome"/>
</dbReference>
<dbReference type="RefSeq" id="WP_026609483.1">
    <property type="nucleotide sequence ID" value="NZ_OX458333.1"/>
</dbReference>
<name>A0ABM9I6W1_9GAMM</name>
<dbReference type="Pfam" id="PF13701">
    <property type="entry name" value="DDE_Tnp_1_4"/>
    <property type="match status" value="1"/>
</dbReference>
<evidence type="ECO:0000259" key="1">
    <source>
        <dbReference type="Pfam" id="PF13701"/>
    </source>
</evidence>
<sequence length="83" mass="9052">MANNVASKETRRDLFGTRASCQNVLANALHPLLTAFAYTLMQRQREMVFAGTNLARATAAAVRVNLIKNGGRWCAIRAVNTSS</sequence>
<organism evidence="2 3">
    <name type="scientific">Methylocaldum szegediense</name>
    <dbReference type="NCBI Taxonomy" id="73780"/>
    <lineage>
        <taxon>Bacteria</taxon>
        <taxon>Pseudomonadati</taxon>
        <taxon>Pseudomonadota</taxon>
        <taxon>Gammaproteobacteria</taxon>
        <taxon>Methylococcales</taxon>
        <taxon>Methylococcaceae</taxon>
        <taxon>Methylocaldum</taxon>
    </lineage>
</organism>
<dbReference type="InterPro" id="IPR025668">
    <property type="entry name" value="Tnp_DDE_dom"/>
</dbReference>
<evidence type="ECO:0000313" key="3">
    <source>
        <dbReference type="Proteomes" id="UP001162030"/>
    </source>
</evidence>
<dbReference type="EMBL" id="OX458333">
    <property type="protein sequence ID" value="CAI8929409.1"/>
    <property type="molecule type" value="Genomic_DNA"/>
</dbReference>